<accession>A0A7W4UHU8</accession>
<protein>
    <recommendedName>
        <fullName evidence="5">Lipoprotein</fullName>
    </recommendedName>
</protein>
<reference evidence="3 4" key="1">
    <citation type="submission" date="2020-08" db="EMBL/GenBank/DDBJ databases">
        <title>The Agave Microbiome: Exploring the role of microbial communities in plant adaptations to desert environments.</title>
        <authorList>
            <person name="Partida-Martinez L.P."/>
        </authorList>
    </citation>
    <scope>NUCLEOTIDE SEQUENCE [LARGE SCALE GENOMIC DNA]</scope>
    <source>
        <strain evidence="3 4">RAS26</strain>
    </source>
</reference>
<dbReference type="EMBL" id="JACHVX010000004">
    <property type="protein sequence ID" value="MBB2924124.1"/>
    <property type="molecule type" value="Genomic_DNA"/>
</dbReference>
<dbReference type="PROSITE" id="PS51257">
    <property type="entry name" value="PROKAR_LIPOPROTEIN"/>
    <property type="match status" value="1"/>
</dbReference>
<evidence type="ECO:0008006" key="5">
    <source>
        <dbReference type="Google" id="ProtNLM"/>
    </source>
</evidence>
<evidence type="ECO:0000313" key="4">
    <source>
        <dbReference type="Proteomes" id="UP000518206"/>
    </source>
</evidence>
<feature type="chain" id="PRO_5030986582" description="Lipoprotein" evidence="2">
    <location>
        <begin position="25"/>
        <end position="222"/>
    </location>
</feature>
<gene>
    <name evidence="3" type="ORF">FHR80_003052</name>
</gene>
<dbReference type="RefSeq" id="WP_183296908.1">
    <property type="nucleotide sequence ID" value="NZ_JACHVX010000004.1"/>
</dbReference>
<dbReference type="Proteomes" id="UP000518206">
    <property type="component" value="Unassembled WGS sequence"/>
</dbReference>
<feature type="signal peptide" evidence="2">
    <location>
        <begin position="1"/>
        <end position="24"/>
    </location>
</feature>
<name>A0A7W4UHU8_9CELL</name>
<feature type="region of interest" description="Disordered" evidence="1">
    <location>
        <begin position="27"/>
        <end position="81"/>
    </location>
</feature>
<dbReference type="AlphaFoldDB" id="A0A7W4UHU8"/>
<proteinExistence type="predicted"/>
<reference evidence="3 4" key="2">
    <citation type="submission" date="2020-08" db="EMBL/GenBank/DDBJ databases">
        <authorList>
            <person name="Partida-Martinez L."/>
            <person name="Huntemann M."/>
            <person name="Clum A."/>
            <person name="Wang J."/>
            <person name="Palaniappan K."/>
            <person name="Ritter S."/>
            <person name="Chen I.-M."/>
            <person name="Stamatis D."/>
            <person name="Reddy T."/>
            <person name="O'Malley R."/>
            <person name="Daum C."/>
            <person name="Shapiro N."/>
            <person name="Ivanova N."/>
            <person name="Kyrpides N."/>
            <person name="Woyke T."/>
        </authorList>
    </citation>
    <scope>NUCLEOTIDE SEQUENCE [LARGE SCALE GENOMIC DNA]</scope>
    <source>
        <strain evidence="3 4">RAS26</strain>
    </source>
</reference>
<evidence type="ECO:0000256" key="2">
    <source>
        <dbReference type="SAM" id="SignalP"/>
    </source>
</evidence>
<feature type="compositionally biased region" description="Low complexity" evidence="1">
    <location>
        <begin position="27"/>
        <end position="66"/>
    </location>
</feature>
<evidence type="ECO:0000256" key="1">
    <source>
        <dbReference type="SAM" id="MobiDB-lite"/>
    </source>
</evidence>
<organism evidence="3 4">
    <name type="scientific">Cellulomonas cellasea</name>
    <dbReference type="NCBI Taxonomy" id="43670"/>
    <lineage>
        <taxon>Bacteria</taxon>
        <taxon>Bacillati</taxon>
        <taxon>Actinomycetota</taxon>
        <taxon>Actinomycetes</taxon>
        <taxon>Micrococcales</taxon>
        <taxon>Cellulomonadaceae</taxon>
        <taxon>Cellulomonas</taxon>
    </lineage>
</organism>
<comment type="caution">
    <text evidence="3">The sequence shown here is derived from an EMBL/GenBank/DDBJ whole genome shotgun (WGS) entry which is preliminary data.</text>
</comment>
<keyword evidence="2" id="KW-0732">Signal</keyword>
<sequence length="222" mass="22674">MTRRVPGRPATAVLVPLLAVAALAACTGSDPSPAPTSAASAGPSSSSGPTAEPTPSAADPTTAPLALHPEGRIDDFPPNAPEADVVAHLTERLGAAPETLDAQYACEPAGQPGRFLAWPGLRLYVLTSDPEGGETDPYVGGWSLHDEDGGDPALATVEGLRIGDPQDRITELYPEAVSSTSEPEDAWWWDTRGDGGYTVVAPDEGSGPAVGVIASGYFCTAS</sequence>
<evidence type="ECO:0000313" key="3">
    <source>
        <dbReference type="EMBL" id="MBB2924124.1"/>
    </source>
</evidence>